<dbReference type="PANTHER" id="PTHR45985">
    <property type="match status" value="1"/>
</dbReference>
<sequence>MLKNMRFPKTLSGFSLLFFLTSCHNVNNLSSNLSPVAPSIAPPTHPETPVTWELKTVNHPGGYFCSNGEMASGPLTQNMINKCLQWGGGSACFNNQWSETLFRRAYGNNICPNGSHLNAITGYCMEGNDSLGPFPQDLITACQQQGGGNSCLSNRWDSQFLLSLIAQAGLINLPSRPPQFVLLAFDGSRSLEAWQKSRHFTKQMAAKNIPLRFTYFISAVYFVNTGDRLLYHPPGRHRVGHSAIGWGGTPEEVKQRLEQLNLAYQEGHEIASHAVGHFDGSRWTEADWTREFNYFDKFIFEAYQINNLEGSLAFDKTAIQGFRAPELGQGPGLYQTLQKKGFRYDTSKVAQSNYWPQKPNGIWNFPLASLTTAKTRKNVLSMDYNFYYAHSQAKPNPANAQFYEEDTFQTYLNYFQANYTGNRAPIHIGHHFSAWNNGAYWNAMFRFAEAVCGQPEVKCITYRELADFMDLLTPEQIATYQKGDFPKWSAKESVNTDLISDDLSGLGVNNPQFAADDFCGTVAVSHPNRR</sequence>
<dbReference type="CDD" id="cd10976">
    <property type="entry name" value="CE4_CDA_like_3"/>
    <property type="match status" value="1"/>
</dbReference>
<dbReference type="GeneID" id="301683585"/>
<name>A0A5M3TA53_LIMPL</name>
<dbReference type="PANTHER" id="PTHR45985:SF3">
    <property type="entry name" value="CHITIN DEACETYLASE-LIKE 4"/>
    <property type="match status" value="1"/>
</dbReference>
<accession>A0A5M3TA53</accession>
<dbReference type="InterPro" id="IPR011330">
    <property type="entry name" value="Glyco_hydro/deAcase_b/a-brl"/>
</dbReference>
<keyword evidence="1" id="KW-0732">Signal</keyword>
<evidence type="ECO:0000313" key="2">
    <source>
        <dbReference type="EMBL" id="GCE94696.1"/>
    </source>
</evidence>
<evidence type="ECO:0008006" key="4">
    <source>
        <dbReference type="Google" id="ProtNLM"/>
    </source>
</evidence>
<feature type="chain" id="PRO_5047197445" description="Secreted protein" evidence="1">
    <location>
        <begin position="25"/>
        <end position="530"/>
    </location>
</feature>
<dbReference type="SUPFAM" id="SSF88713">
    <property type="entry name" value="Glycoside hydrolase/deacetylase"/>
    <property type="match status" value="1"/>
</dbReference>
<reference evidence="2 3" key="1">
    <citation type="journal article" date="2019" name="J Genomics">
        <title>The Draft Genome of a Hydrogen-producing Cyanobacterium, Arthrospira platensis NIES-46.</title>
        <authorList>
            <person name="Suzuki S."/>
            <person name="Yamaguchi H."/>
            <person name="Kawachi M."/>
        </authorList>
    </citation>
    <scope>NUCLEOTIDE SEQUENCE [LARGE SCALE GENOMIC DNA]</scope>
    <source>
        <strain evidence="2 3">NIES-46</strain>
    </source>
</reference>
<evidence type="ECO:0000256" key="1">
    <source>
        <dbReference type="SAM" id="SignalP"/>
    </source>
</evidence>
<comment type="caution">
    <text evidence="2">The sequence shown here is derived from an EMBL/GenBank/DDBJ whole genome shotgun (WGS) entry which is preliminary data.</text>
</comment>
<dbReference type="Gene3D" id="3.20.20.370">
    <property type="entry name" value="Glycoside hydrolase/deacetylase"/>
    <property type="match status" value="1"/>
</dbReference>
<keyword evidence="3" id="KW-1185">Reference proteome</keyword>
<dbReference type="Proteomes" id="UP000326169">
    <property type="component" value="Unassembled WGS sequence"/>
</dbReference>
<dbReference type="PROSITE" id="PS51257">
    <property type="entry name" value="PROKAR_LIPOPROTEIN"/>
    <property type="match status" value="1"/>
</dbReference>
<organism evidence="2 3">
    <name type="scientific">Limnospira platensis NIES-46</name>
    <dbReference type="NCBI Taxonomy" id="1236695"/>
    <lineage>
        <taxon>Bacteria</taxon>
        <taxon>Bacillati</taxon>
        <taxon>Cyanobacteriota</taxon>
        <taxon>Cyanophyceae</taxon>
        <taxon>Oscillatoriophycideae</taxon>
        <taxon>Oscillatoriales</taxon>
        <taxon>Sirenicapillariaceae</taxon>
        <taxon>Limnospira</taxon>
    </lineage>
</organism>
<gene>
    <name evidence="2" type="ORF">NIES46_27550</name>
</gene>
<dbReference type="RefSeq" id="WP_014275213.1">
    <property type="nucleotide sequence ID" value="NZ_BIMW01000104.1"/>
</dbReference>
<feature type="signal peptide" evidence="1">
    <location>
        <begin position="1"/>
        <end position="24"/>
    </location>
</feature>
<protein>
    <recommendedName>
        <fullName evidence="4">Secreted protein</fullName>
    </recommendedName>
</protein>
<dbReference type="InterPro" id="IPR052740">
    <property type="entry name" value="CE4"/>
</dbReference>
<evidence type="ECO:0000313" key="3">
    <source>
        <dbReference type="Proteomes" id="UP000326169"/>
    </source>
</evidence>
<proteinExistence type="predicted"/>
<dbReference type="EMBL" id="BIMW01000104">
    <property type="protein sequence ID" value="GCE94696.1"/>
    <property type="molecule type" value="Genomic_DNA"/>
</dbReference>